<dbReference type="OrthoDB" id="4843387at2759"/>
<evidence type="ECO:0000313" key="1">
    <source>
        <dbReference type="EMBL" id="GBM06108.1"/>
    </source>
</evidence>
<sequence length="106" mass="12323">MIMFNLTELGLWRNILRSSFGANELANSIPHLNPIEYLWDYLGKQVAASSTTLRPLNEFEQALLYEWHLLIILVSGNLIKSWENRCHQCITGKEGHIPYENSLLYF</sequence>
<comment type="caution">
    <text evidence="1">The sequence shown here is derived from an EMBL/GenBank/DDBJ whole genome shotgun (WGS) entry which is preliminary data.</text>
</comment>
<name>A0A4Y2CR16_ARAVE</name>
<evidence type="ECO:0008006" key="3">
    <source>
        <dbReference type="Google" id="ProtNLM"/>
    </source>
</evidence>
<keyword evidence="2" id="KW-1185">Reference proteome</keyword>
<organism evidence="1 2">
    <name type="scientific">Araneus ventricosus</name>
    <name type="common">Orbweaver spider</name>
    <name type="synonym">Epeira ventricosa</name>
    <dbReference type="NCBI Taxonomy" id="182803"/>
    <lineage>
        <taxon>Eukaryota</taxon>
        <taxon>Metazoa</taxon>
        <taxon>Ecdysozoa</taxon>
        <taxon>Arthropoda</taxon>
        <taxon>Chelicerata</taxon>
        <taxon>Arachnida</taxon>
        <taxon>Araneae</taxon>
        <taxon>Araneomorphae</taxon>
        <taxon>Entelegynae</taxon>
        <taxon>Araneoidea</taxon>
        <taxon>Araneidae</taxon>
        <taxon>Araneus</taxon>
    </lineage>
</organism>
<proteinExistence type="predicted"/>
<evidence type="ECO:0000313" key="2">
    <source>
        <dbReference type="Proteomes" id="UP000499080"/>
    </source>
</evidence>
<dbReference type="EMBL" id="BGPR01000223">
    <property type="protein sequence ID" value="GBM06108.1"/>
    <property type="molecule type" value="Genomic_DNA"/>
</dbReference>
<gene>
    <name evidence="1" type="ORF">AVEN_265169_1</name>
</gene>
<dbReference type="InterPro" id="IPR036397">
    <property type="entry name" value="RNaseH_sf"/>
</dbReference>
<protein>
    <recommendedName>
        <fullName evidence="3">Tc1-like transposase DDE domain-containing protein</fullName>
    </recommendedName>
</protein>
<dbReference type="AlphaFoldDB" id="A0A4Y2CR16"/>
<accession>A0A4Y2CR16</accession>
<dbReference type="GO" id="GO:0003676">
    <property type="term" value="F:nucleic acid binding"/>
    <property type="evidence" value="ECO:0007669"/>
    <property type="project" value="InterPro"/>
</dbReference>
<dbReference type="Proteomes" id="UP000499080">
    <property type="component" value="Unassembled WGS sequence"/>
</dbReference>
<dbReference type="Gene3D" id="3.30.420.10">
    <property type="entry name" value="Ribonuclease H-like superfamily/Ribonuclease H"/>
    <property type="match status" value="1"/>
</dbReference>
<reference evidence="1 2" key="1">
    <citation type="journal article" date="2019" name="Sci. Rep.">
        <title>Orb-weaving spider Araneus ventricosus genome elucidates the spidroin gene catalogue.</title>
        <authorList>
            <person name="Kono N."/>
            <person name="Nakamura H."/>
            <person name="Ohtoshi R."/>
            <person name="Moran D.A.P."/>
            <person name="Shinohara A."/>
            <person name="Yoshida Y."/>
            <person name="Fujiwara M."/>
            <person name="Mori M."/>
            <person name="Tomita M."/>
            <person name="Arakawa K."/>
        </authorList>
    </citation>
    <scope>NUCLEOTIDE SEQUENCE [LARGE SCALE GENOMIC DNA]</scope>
</reference>